<dbReference type="InterPro" id="IPR012223">
    <property type="entry name" value="TEII"/>
</dbReference>
<evidence type="ECO:0000313" key="3">
    <source>
        <dbReference type="EMBL" id="AWI29969.1"/>
    </source>
</evidence>
<reference evidence="3 4" key="1">
    <citation type="submission" date="2018-05" db="EMBL/GenBank/DDBJ databases">
        <title>Complete genome sequence of sponge-derived Streptomyces sp. HNM0039.</title>
        <authorList>
            <person name="Huang X."/>
            <person name="Zhou S."/>
        </authorList>
    </citation>
    <scope>NUCLEOTIDE SEQUENCE [LARGE SCALE GENOMIC DNA]</scope>
    <source>
        <strain evidence="3 4">HNM0039</strain>
    </source>
</reference>
<dbReference type="AlphaFoldDB" id="A0A2S1SU82"/>
<dbReference type="PANTHER" id="PTHR11487">
    <property type="entry name" value="THIOESTERASE"/>
    <property type="match status" value="1"/>
</dbReference>
<dbReference type="SUPFAM" id="SSF53474">
    <property type="entry name" value="alpha/beta-Hydrolases"/>
    <property type="match status" value="1"/>
</dbReference>
<dbReference type="PANTHER" id="PTHR11487:SF0">
    <property type="entry name" value="S-ACYL FATTY ACID SYNTHASE THIOESTERASE, MEDIUM CHAIN"/>
    <property type="match status" value="1"/>
</dbReference>
<dbReference type="Proteomes" id="UP000244900">
    <property type="component" value="Chromosome"/>
</dbReference>
<feature type="domain" description="Thioesterase" evidence="2">
    <location>
        <begin position="2"/>
        <end position="234"/>
    </location>
</feature>
<dbReference type="KEGG" id="stir:DDW44_15225"/>
<dbReference type="Pfam" id="PF00975">
    <property type="entry name" value="Thioesterase"/>
    <property type="match status" value="1"/>
</dbReference>
<protein>
    <submittedName>
        <fullName evidence="3">Thioesterase</fullName>
    </submittedName>
</protein>
<dbReference type="GO" id="GO:0008610">
    <property type="term" value="P:lipid biosynthetic process"/>
    <property type="evidence" value="ECO:0007669"/>
    <property type="project" value="TreeGrafter"/>
</dbReference>
<dbReference type="InterPro" id="IPR029058">
    <property type="entry name" value="AB_hydrolase_fold"/>
</dbReference>
<evidence type="ECO:0000313" key="4">
    <source>
        <dbReference type="Proteomes" id="UP000244900"/>
    </source>
</evidence>
<dbReference type="EMBL" id="CP029188">
    <property type="protein sequence ID" value="AWI29969.1"/>
    <property type="molecule type" value="Genomic_DNA"/>
</dbReference>
<gene>
    <name evidence="3" type="ORF">DDW44_15225</name>
</gene>
<organism evidence="3 4">
    <name type="scientific">Streptomyces tirandamycinicus</name>
    <dbReference type="NCBI Taxonomy" id="2174846"/>
    <lineage>
        <taxon>Bacteria</taxon>
        <taxon>Bacillati</taxon>
        <taxon>Actinomycetota</taxon>
        <taxon>Actinomycetes</taxon>
        <taxon>Kitasatosporales</taxon>
        <taxon>Streptomycetaceae</taxon>
        <taxon>Streptomyces</taxon>
    </lineage>
</organism>
<name>A0A2S1SU82_9ACTN</name>
<dbReference type="OrthoDB" id="8480037at2"/>
<keyword evidence="4" id="KW-1185">Reference proteome</keyword>
<accession>A0A2S1SU82</accession>
<dbReference type="Gene3D" id="3.40.50.1820">
    <property type="entry name" value="alpha/beta hydrolase"/>
    <property type="match status" value="1"/>
</dbReference>
<sequence length="241" mass="25904">MRLYCFPHAGATSQVYRSWQRLGGPHLLVRGVDAPGRGTRRQERKAPGFRSLVRCMADQVVADLLAERDRTPGPCWATFGHSFGATMSLAVAIEVTRQTGAAPERAVLSGAVPPGLQRPGPLLESVPDEELLARTAADGGTPAAVLADPAMSRIVLRMLREDDAVRAEFAQEARGLRADFPLTLIAARQDVHAPPAKVWRWAAHSTAPVRRVGIDGGHFAAVQRPEETLTTIADDIDPGKG</sequence>
<dbReference type="InterPro" id="IPR001031">
    <property type="entry name" value="Thioesterase"/>
</dbReference>
<comment type="similarity">
    <text evidence="1">Belongs to the thioesterase family.</text>
</comment>
<evidence type="ECO:0000256" key="1">
    <source>
        <dbReference type="ARBA" id="ARBA00007169"/>
    </source>
</evidence>
<evidence type="ECO:0000259" key="2">
    <source>
        <dbReference type="Pfam" id="PF00975"/>
    </source>
</evidence>
<proteinExistence type="inferred from homology"/>